<evidence type="ECO:0000256" key="1">
    <source>
        <dbReference type="ARBA" id="ARBA00004123"/>
    </source>
</evidence>
<keyword evidence="3" id="KW-0238">DNA-binding</keyword>
<name>A0A8X6P6S6_NEPPI</name>
<accession>A0A8X6P6S6</accession>
<evidence type="ECO:0000256" key="2">
    <source>
        <dbReference type="ARBA" id="ARBA00009107"/>
    </source>
</evidence>
<dbReference type="InterPro" id="IPR050296">
    <property type="entry name" value="Antp_homeobox"/>
</dbReference>
<gene>
    <name evidence="6" type="ORF">NPIL_213721</name>
</gene>
<dbReference type="GO" id="GO:0000122">
    <property type="term" value="P:negative regulation of transcription by RNA polymerase II"/>
    <property type="evidence" value="ECO:0007669"/>
    <property type="project" value="TreeGrafter"/>
</dbReference>
<dbReference type="PANTHER" id="PTHR45659">
    <property type="entry name" value="HOMEOBOX PROTEIN HOX"/>
    <property type="match status" value="1"/>
</dbReference>
<comment type="subcellular location">
    <subcellularLocation>
        <location evidence="1">Nucleus</location>
    </subcellularLocation>
</comment>
<dbReference type="GO" id="GO:0009952">
    <property type="term" value="P:anterior/posterior pattern specification"/>
    <property type="evidence" value="ECO:0007669"/>
    <property type="project" value="TreeGrafter"/>
</dbReference>
<dbReference type="OrthoDB" id="6159439at2759"/>
<dbReference type="EMBL" id="BMAW01065638">
    <property type="protein sequence ID" value="GFT51270.1"/>
    <property type="molecule type" value="Genomic_DNA"/>
</dbReference>
<dbReference type="GO" id="GO:0000981">
    <property type="term" value="F:DNA-binding transcription factor activity, RNA polymerase II-specific"/>
    <property type="evidence" value="ECO:0007669"/>
    <property type="project" value="TreeGrafter"/>
</dbReference>
<evidence type="ECO:0000313" key="6">
    <source>
        <dbReference type="EMBL" id="GFT51270.1"/>
    </source>
</evidence>
<comment type="similarity">
    <text evidence="2">Belongs to the Antp homeobox family.</text>
</comment>
<evidence type="ECO:0000256" key="3">
    <source>
        <dbReference type="ARBA" id="ARBA00023125"/>
    </source>
</evidence>
<protein>
    <submittedName>
        <fullName evidence="6">Uncharacterized protein</fullName>
    </submittedName>
</protein>
<comment type="caution">
    <text evidence="6">The sequence shown here is derived from an EMBL/GenBank/DDBJ whole genome shotgun (WGS) entry which is preliminary data.</text>
</comment>
<evidence type="ECO:0000256" key="5">
    <source>
        <dbReference type="ARBA" id="ARBA00023242"/>
    </source>
</evidence>
<keyword evidence="5" id="KW-0539">Nucleus</keyword>
<reference evidence="6" key="1">
    <citation type="submission" date="2020-08" db="EMBL/GenBank/DDBJ databases">
        <title>Multicomponent nature underlies the extraordinary mechanical properties of spider dragline silk.</title>
        <authorList>
            <person name="Kono N."/>
            <person name="Nakamura H."/>
            <person name="Mori M."/>
            <person name="Yoshida Y."/>
            <person name="Ohtoshi R."/>
            <person name="Malay A.D."/>
            <person name="Moran D.A.P."/>
            <person name="Tomita M."/>
            <person name="Numata K."/>
            <person name="Arakawa K."/>
        </authorList>
    </citation>
    <scope>NUCLEOTIDE SEQUENCE</scope>
</reference>
<dbReference type="AlphaFoldDB" id="A0A8X6P6S6"/>
<dbReference type="Proteomes" id="UP000887013">
    <property type="component" value="Unassembled WGS sequence"/>
</dbReference>
<keyword evidence="7" id="KW-1185">Reference proteome</keyword>
<dbReference type="GO" id="GO:0000978">
    <property type="term" value="F:RNA polymerase II cis-regulatory region sequence-specific DNA binding"/>
    <property type="evidence" value="ECO:0007669"/>
    <property type="project" value="TreeGrafter"/>
</dbReference>
<organism evidence="6 7">
    <name type="scientific">Nephila pilipes</name>
    <name type="common">Giant wood spider</name>
    <name type="synonym">Nephila maculata</name>
    <dbReference type="NCBI Taxonomy" id="299642"/>
    <lineage>
        <taxon>Eukaryota</taxon>
        <taxon>Metazoa</taxon>
        <taxon>Ecdysozoa</taxon>
        <taxon>Arthropoda</taxon>
        <taxon>Chelicerata</taxon>
        <taxon>Arachnida</taxon>
        <taxon>Araneae</taxon>
        <taxon>Araneomorphae</taxon>
        <taxon>Entelegynae</taxon>
        <taxon>Araneoidea</taxon>
        <taxon>Nephilidae</taxon>
        <taxon>Nephila</taxon>
    </lineage>
</organism>
<dbReference type="GO" id="GO:0005634">
    <property type="term" value="C:nucleus"/>
    <property type="evidence" value="ECO:0007669"/>
    <property type="project" value="UniProtKB-SubCell"/>
</dbReference>
<sequence length="244" mass="28382">MITLGDSVRYEFKTAVLAIKSSVQKMRHSNLEHKEQEIHRTRHNNPICVSLSEIYKKARSAAVFRDKEELELYISDESVDSFILQQSVFIFAGANGLRRQGRQTYTRFTRLWSWRKVHTAHYLTRRNSIEMAHLFCLTDARSKNLVQNRRMKLKKRFKLLGTERTRRQSASCQTGGAPEKSSASVEVTIPDNNDSTASAATKAIRSFLLYFSFTLFYFYPSSSPSFSSSECQYIFNPFVLWRRF</sequence>
<proteinExistence type="inferred from homology"/>
<evidence type="ECO:0000313" key="7">
    <source>
        <dbReference type="Proteomes" id="UP000887013"/>
    </source>
</evidence>
<dbReference type="PANTHER" id="PTHR45659:SF4">
    <property type="entry name" value="HOMEOBOX PROTEIN ABDOMINAL-A"/>
    <property type="match status" value="1"/>
</dbReference>
<evidence type="ECO:0000256" key="4">
    <source>
        <dbReference type="ARBA" id="ARBA00023155"/>
    </source>
</evidence>
<keyword evidence="4" id="KW-0371">Homeobox</keyword>
<dbReference type="Gene3D" id="1.10.10.60">
    <property type="entry name" value="Homeodomain-like"/>
    <property type="match status" value="1"/>
</dbReference>